<name>A0A7Y8CF18_9PSED</name>
<dbReference type="RefSeq" id="WP_017125053.1">
    <property type="nucleotide sequence ID" value="NZ_JACAOR010000002.1"/>
</dbReference>
<evidence type="ECO:0000256" key="1">
    <source>
        <dbReference type="SAM" id="Phobius"/>
    </source>
</evidence>
<gene>
    <name evidence="2" type="ORF">HX845_19095</name>
</gene>
<accession>A0A7Y8CF18</accession>
<comment type="caution">
    <text evidence="2">The sequence shown here is derived from an EMBL/GenBank/DDBJ whole genome shotgun (WGS) entry which is preliminary data.</text>
</comment>
<feature type="transmembrane region" description="Helical" evidence="1">
    <location>
        <begin position="12"/>
        <end position="40"/>
    </location>
</feature>
<evidence type="ECO:0000313" key="3">
    <source>
        <dbReference type="Proteomes" id="UP000517547"/>
    </source>
</evidence>
<organism evidence="2 3">
    <name type="scientific">Pseudomonas gingeri</name>
    <dbReference type="NCBI Taxonomy" id="117681"/>
    <lineage>
        <taxon>Bacteria</taxon>
        <taxon>Pseudomonadati</taxon>
        <taxon>Pseudomonadota</taxon>
        <taxon>Gammaproteobacteria</taxon>
        <taxon>Pseudomonadales</taxon>
        <taxon>Pseudomonadaceae</taxon>
        <taxon>Pseudomonas</taxon>
    </lineage>
</organism>
<feature type="transmembrane region" description="Helical" evidence="1">
    <location>
        <begin position="77"/>
        <end position="97"/>
    </location>
</feature>
<reference evidence="2 3" key="1">
    <citation type="submission" date="2020-04" db="EMBL/GenBank/DDBJ databases">
        <title>Molecular characterization of pseudomonads from Agaricus bisporus reveal novel blotch 2 pathogens in Western Europe.</title>
        <authorList>
            <person name="Taparia T."/>
            <person name="Krijger M."/>
            <person name="Haynes E."/>
            <person name="Elpinstone J.G."/>
            <person name="Noble R."/>
            <person name="Van Der Wolf J."/>
        </authorList>
    </citation>
    <scope>NUCLEOTIDE SEQUENCE [LARGE SCALE GENOMIC DNA]</scope>
    <source>
        <strain evidence="2 3">IPO3738</strain>
    </source>
</reference>
<dbReference type="AlphaFoldDB" id="A0A7Y8CF18"/>
<sequence>MEELSLPRFLAQYFPTFIGGIFAALVAISCGVPLVGGHFFPDASLDGQATGMFVAVLVLALVVVHCNFLIVRGRPQWVWGLVLVFALCFLSVLPTITSHPHRFIYALAVLAPLVGLLLLNSRRHREMRHRLVAIRHQREALRKALKARRKSRQG</sequence>
<keyword evidence="1" id="KW-1133">Transmembrane helix</keyword>
<dbReference type="GeneID" id="57659395"/>
<protein>
    <submittedName>
        <fullName evidence="2">Uncharacterized protein</fullName>
    </submittedName>
</protein>
<feature type="transmembrane region" description="Helical" evidence="1">
    <location>
        <begin position="52"/>
        <end position="70"/>
    </location>
</feature>
<dbReference type="EMBL" id="JACAQE010000006">
    <property type="protein sequence ID" value="NWC15777.1"/>
    <property type="molecule type" value="Genomic_DNA"/>
</dbReference>
<feature type="transmembrane region" description="Helical" evidence="1">
    <location>
        <begin position="103"/>
        <end position="120"/>
    </location>
</feature>
<keyword evidence="1" id="KW-0812">Transmembrane</keyword>
<dbReference type="Proteomes" id="UP000517547">
    <property type="component" value="Unassembled WGS sequence"/>
</dbReference>
<proteinExistence type="predicted"/>
<evidence type="ECO:0000313" key="2">
    <source>
        <dbReference type="EMBL" id="NWC15777.1"/>
    </source>
</evidence>
<keyword evidence="1" id="KW-0472">Membrane</keyword>